<dbReference type="Gene3D" id="3.40.50.300">
    <property type="entry name" value="P-loop containing nucleotide triphosphate hydrolases"/>
    <property type="match status" value="4"/>
</dbReference>
<keyword evidence="5" id="KW-0413">Isomerase</keyword>
<organism evidence="13 14">
    <name type="scientific">Paludisphaera mucosa</name>
    <dbReference type="NCBI Taxonomy" id="3030827"/>
    <lineage>
        <taxon>Bacteria</taxon>
        <taxon>Pseudomonadati</taxon>
        <taxon>Planctomycetota</taxon>
        <taxon>Planctomycetia</taxon>
        <taxon>Isosphaerales</taxon>
        <taxon>Isosphaeraceae</taxon>
        <taxon>Paludisphaera</taxon>
    </lineage>
</organism>
<dbReference type="InterPro" id="IPR014017">
    <property type="entry name" value="DNA_helicase_UvrD-like_C"/>
</dbReference>
<dbReference type="PANTHER" id="PTHR11070:SF2">
    <property type="entry name" value="ATP-DEPENDENT DNA HELICASE SRS2"/>
    <property type="match status" value="1"/>
</dbReference>
<dbReference type="Proteomes" id="UP001216907">
    <property type="component" value="Unassembled WGS sequence"/>
</dbReference>
<comment type="caution">
    <text evidence="13">The sequence shown here is derived from an EMBL/GenBank/DDBJ whole genome shotgun (WGS) entry which is preliminary data.</text>
</comment>
<evidence type="ECO:0000256" key="6">
    <source>
        <dbReference type="ARBA" id="ARBA00034617"/>
    </source>
</evidence>
<evidence type="ECO:0000259" key="12">
    <source>
        <dbReference type="PROSITE" id="PS51217"/>
    </source>
</evidence>
<accession>A0ABT6F3P8</accession>
<keyword evidence="14" id="KW-1185">Reference proteome</keyword>
<sequence>MSATNGDERVSLTSEQQGPLLMRRASVALAAGAGCGKTTVLTERFLREIDGAEGRALRSLAVMTFTEKAARELRQRIRARCRARLSGGTDPAWWTTVLRALEAAPIGTFHEFCGRVLRSRATAIGVDPEFVVLDDVVAGALREQAVGSAIRRLLAARDPDLLDLAVPHTLRTLREMLEDALARRSPDEVDPLCDLEPEEVVARWRDVWTARARPAILARIAPAARACRRVLEPLVDVGPKLANVRRDVLDALAAVESPGCRDDDLDRLREAAKVAGLRGKNDWPDDAVKARVADAFKDLRARVADVREKLAWDDAVTLRSAEETTQFARVAREARADYDSLKVRRRGLDFADLIILTRDALRDLASAPAGASEPDADRDVEPSAIEFVLVDEFQDTDQVQSDVLRLLGREGFLGGRMFVVGDAKQSIYRFRGAEPAIFGRWRGEFPELGRLRLSENFRTVPRILDFVNALFAESFADPGAVVDPLAVRLTPAREDHADGPAVHFFWVEPPAAEGDDEEAAKPSVQECRIREADALARWLRQRLDAGWTIIDRKSGKPRRAHAGDVAILLRAMTDVWPYETALADQGFEYHTIGGSAFYSQQEILDVVNLLSVVEDPLDEVALAGCLRSPFFALSDEGLYWLSRGGLSRGLERAADVPGLSDGDRRQALRARAALARWRGLKDHVPMAELLSTALDESGFAAALVCEFLGARKLANVRKLVETAREFDRRGGFGLADFVGRLRAFADDPPREEQATTTEEDSPSVRIMTVHQAKGLEFPIVVLPDLNKNAGLKTGALGFERALGLVLKPRPATTDLDPALPGSGESLGWLAYRAIEDREEREEALRLFYVAATRARDDLVLSAGFATPLAEVAASVAKLSPALNLLWERFDGRTGRCLAPLPDGWPAPDVAVVDLAAIAPGDEPAAPRARPKLAEIVAAISDAPREDVAAASPTPIPRFVDLESLRLDATRTARLGELIRAAAVDPELLAGADPEEVAARLGSRRTPAANASLRTEAVAWLRAWVASPFFARLRETPPRDVRPCETWTLQGPTTLRGSCDALVRGEDGRRRPLTFLAPGEPEPWGRLRASLSAPALDRKGLGPLGPSWLIRIAPDGSLKSERREPIDDAERDRLYRVWRGEA</sequence>
<dbReference type="PANTHER" id="PTHR11070">
    <property type="entry name" value="UVRD / RECB / PCRA DNA HELICASE FAMILY MEMBER"/>
    <property type="match status" value="1"/>
</dbReference>
<evidence type="ECO:0000256" key="1">
    <source>
        <dbReference type="ARBA" id="ARBA00022741"/>
    </source>
</evidence>
<evidence type="ECO:0000256" key="9">
    <source>
        <dbReference type="ARBA" id="ARBA00048988"/>
    </source>
</evidence>
<evidence type="ECO:0000259" key="11">
    <source>
        <dbReference type="PROSITE" id="PS51198"/>
    </source>
</evidence>
<evidence type="ECO:0000313" key="14">
    <source>
        <dbReference type="Proteomes" id="UP001216907"/>
    </source>
</evidence>
<comment type="catalytic activity">
    <reaction evidence="9">
        <text>ATP + H2O = ADP + phosphate + H(+)</text>
        <dbReference type="Rhea" id="RHEA:13065"/>
        <dbReference type="ChEBI" id="CHEBI:15377"/>
        <dbReference type="ChEBI" id="CHEBI:15378"/>
        <dbReference type="ChEBI" id="CHEBI:30616"/>
        <dbReference type="ChEBI" id="CHEBI:43474"/>
        <dbReference type="ChEBI" id="CHEBI:456216"/>
        <dbReference type="EC" id="5.6.2.4"/>
    </reaction>
</comment>
<name>A0ABT6F3P8_9BACT</name>
<evidence type="ECO:0000256" key="10">
    <source>
        <dbReference type="PROSITE-ProRule" id="PRU00560"/>
    </source>
</evidence>
<dbReference type="InterPro" id="IPR014016">
    <property type="entry name" value="UvrD-like_ATP-bd"/>
</dbReference>
<dbReference type="EC" id="5.6.2.4" evidence="7"/>
<dbReference type="Pfam" id="PF00580">
    <property type="entry name" value="UvrD-helicase"/>
    <property type="match status" value="1"/>
</dbReference>
<keyword evidence="4 10" id="KW-0067">ATP-binding</keyword>
<dbReference type="InterPro" id="IPR027417">
    <property type="entry name" value="P-loop_NTPase"/>
</dbReference>
<keyword evidence="3 10" id="KW-0347">Helicase</keyword>
<protein>
    <recommendedName>
        <fullName evidence="7">DNA 3'-5' helicase</fullName>
        <ecNumber evidence="7">5.6.2.4</ecNumber>
    </recommendedName>
    <alternativeName>
        <fullName evidence="8">DNA 3'-5' helicase II</fullName>
    </alternativeName>
</protein>
<dbReference type="PROSITE" id="PS51198">
    <property type="entry name" value="UVRD_HELICASE_ATP_BIND"/>
    <property type="match status" value="1"/>
</dbReference>
<evidence type="ECO:0000313" key="13">
    <source>
        <dbReference type="EMBL" id="MDG3002205.1"/>
    </source>
</evidence>
<evidence type="ECO:0000256" key="4">
    <source>
        <dbReference type="ARBA" id="ARBA00022840"/>
    </source>
</evidence>
<comment type="catalytic activity">
    <reaction evidence="6">
        <text>Couples ATP hydrolysis with the unwinding of duplex DNA by translocating in the 3'-5' direction.</text>
        <dbReference type="EC" id="5.6.2.4"/>
    </reaction>
</comment>
<evidence type="ECO:0000256" key="8">
    <source>
        <dbReference type="ARBA" id="ARBA00034923"/>
    </source>
</evidence>
<reference evidence="13 14" key="1">
    <citation type="submission" date="2023-03" db="EMBL/GenBank/DDBJ databases">
        <title>Paludisphaera mucosa sp. nov. a novel planctomycete from northern fen.</title>
        <authorList>
            <person name="Ivanova A."/>
        </authorList>
    </citation>
    <scope>NUCLEOTIDE SEQUENCE [LARGE SCALE GENOMIC DNA]</scope>
    <source>
        <strain evidence="13 14">Pla2</strain>
    </source>
</reference>
<feature type="binding site" evidence="10">
    <location>
        <begin position="31"/>
        <end position="38"/>
    </location>
    <ligand>
        <name>ATP</name>
        <dbReference type="ChEBI" id="CHEBI:30616"/>
    </ligand>
</feature>
<evidence type="ECO:0000256" key="2">
    <source>
        <dbReference type="ARBA" id="ARBA00022801"/>
    </source>
</evidence>
<dbReference type="InterPro" id="IPR000212">
    <property type="entry name" value="DNA_helicase_UvrD/REP"/>
</dbReference>
<evidence type="ECO:0000256" key="5">
    <source>
        <dbReference type="ARBA" id="ARBA00023235"/>
    </source>
</evidence>
<evidence type="ECO:0000256" key="3">
    <source>
        <dbReference type="ARBA" id="ARBA00022806"/>
    </source>
</evidence>
<dbReference type="EMBL" id="JARRAG010000001">
    <property type="protein sequence ID" value="MDG3002205.1"/>
    <property type="molecule type" value="Genomic_DNA"/>
</dbReference>
<gene>
    <name evidence="13" type="ORF">PZE19_00240</name>
</gene>
<dbReference type="Gene3D" id="1.10.486.10">
    <property type="entry name" value="PCRA, domain 4"/>
    <property type="match status" value="1"/>
</dbReference>
<feature type="domain" description="UvrD-like helicase C-terminal" evidence="12">
    <location>
        <begin position="484"/>
        <end position="774"/>
    </location>
</feature>
<feature type="domain" description="UvrD-like helicase ATP-binding" evidence="11">
    <location>
        <begin position="10"/>
        <end position="460"/>
    </location>
</feature>
<keyword evidence="2 10" id="KW-0378">Hydrolase</keyword>
<evidence type="ECO:0000256" key="7">
    <source>
        <dbReference type="ARBA" id="ARBA00034808"/>
    </source>
</evidence>
<dbReference type="SUPFAM" id="SSF52540">
    <property type="entry name" value="P-loop containing nucleoside triphosphate hydrolases"/>
    <property type="match status" value="1"/>
</dbReference>
<dbReference type="Pfam" id="PF13361">
    <property type="entry name" value="UvrD_C"/>
    <property type="match status" value="2"/>
</dbReference>
<dbReference type="RefSeq" id="WP_277858572.1">
    <property type="nucleotide sequence ID" value="NZ_JARRAG010000001.1"/>
</dbReference>
<keyword evidence="1 10" id="KW-0547">Nucleotide-binding</keyword>
<proteinExistence type="predicted"/>
<dbReference type="PROSITE" id="PS51217">
    <property type="entry name" value="UVRD_HELICASE_CTER"/>
    <property type="match status" value="1"/>
</dbReference>